<dbReference type="eggNOG" id="arCOG13925">
    <property type="taxonomic scope" value="Archaea"/>
</dbReference>
<organism evidence="2 3">
    <name type="scientific">Vulcanisaeta distributa (strain DSM 14429 / JCM 11212 / NBRC 100878 / IC-017)</name>
    <dbReference type="NCBI Taxonomy" id="572478"/>
    <lineage>
        <taxon>Archaea</taxon>
        <taxon>Thermoproteota</taxon>
        <taxon>Thermoprotei</taxon>
        <taxon>Thermoproteales</taxon>
        <taxon>Thermoproteaceae</taxon>
        <taxon>Vulcanisaeta</taxon>
    </lineage>
</organism>
<feature type="transmembrane region" description="Helical" evidence="1">
    <location>
        <begin position="6"/>
        <end position="27"/>
    </location>
</feature>
<reference evidence="2 3" key="1">
    <citation type="journal article" date="2010" name="Stand. Genomic Sci.">
        <title>Complete genome sequence of Vulcanisaeta distributa type strain (IC-017).</title>
        <authorList>
            <person name="Mavromatis K."/>
            <person name="Sikorski J."/>
            <person name="Pabst E."/>
            <person name="Teshima H."/>
            <person name="Lapidus A."/>
            <person name="Lucas S."/>
            <person name="Nolan M."/>
            <person name="Glavina Del Rio T."/>
            <person name="Cheng J.F."/>
            <person name="Bruce D."/>
            <person name="Goodwin L."/>
            <person name="Pitluck S."/>
            <person name="Liolios K."/>
            <person name="Ivanova N."/>
            <person name="Mikhailova N."/>
            <person name="Pati A."/>
            <person name="Chen A."/>
            <person name="Palaniappan K."/>
            <person name="Land M."/>
            <person name="Hauser L."/>
            <person name="Chang Y.J."/>
            <person name="Jeffries C.D."/>
            <person name="Rohde M."/>
            <person name="Spring S."/>
            <person name="Goker M."/>
            <person name="Wirth R."/>
            <person name="Woyke T."/>
            <person name="Bristow J."/>
            <person name="Eisen J.A."/>
            <person name="Markowitz V."/>
            <person name="Hugenholtz P."/>
            <person name="Klenk H.P."/>
            <person name="Kyrpides N.C."/>
        </authorList>
    </citation>
    <scope>NUCLEOTIDE SEQUENCE [LARGE SCALE GENOMIC DNA]</scope>
    <source>
        <strain evidence="3">DSM 14429 / JCM 11212 / NBRC 100878 / IC-017</strain>
    </source>
</reference>
<dbReference type="AlphaFoldDB" id="E1QR61"/>
<reference evidence="3" key="2">
    <citation type="journal article" date="2010" name="Stand. Genomic Sci.">
        <title>Complete genome sequence of Vulcanisaeta distributa type strain (IC-017T).</title>
        <authorList>
            <person name="Mavromatis K."/>
            <person name="Sikorski J."/>
            <person name="Pabst E."/>
            <person name="Teshima H."/>
            <person name="Lapidus A."/>
            <person name="Lucas S."/>
            <person name="Nolan M."/>
            <person name="Glavina Del Rio T."/>
            <person name="Cheng J."/>
            <person name="Bruce D."/>
            <person name="Goodwin L."/>
            <person name="Pitluck S."/>
            <person name="Liolios K."/>
            <person name="Ivanova N."/>
            <person name="Mikhailova N."/>
            <person name="Pati A."/>
            <person name="Chen A."/>
            <person name="Palaniappan K."/>
            <person name="Land M."/>
            <person name="Hauser L."/>
            <person name="Chang Y."/>
            <person name="Jeffries C."/>
            <person name="Rohde M."/>
            <person name="Spring S."/>
            <person name="Goker M."/>
            <person name="Wirth R."/>
            <person name="Woyke T."/>
            <person name="Bristow J."/>
            <person name="Eisen J."/>
            <person name="Markowitz V."/>
            <person name="Hugenholtz P."/>
            <person name="Klenk H."/>
            <person name="Kyrpides N."/>
        </authorList>
    </citation>
    <scope>NUCLEOTIDE SEQUENCE [LARGE SCALE GENOMIC DNA]</scope>
    <source>
        <strain evidence="3">DSM 14429 / JCM 11212 / NBRC 100878 / IC-017</strain>
    </source>
</reference>
<sequence length="268" mass="29750">MIYKSLLPIIVVLLVMITLTTYLISYVSSEASKALTLENTYLLSVNVIRQLNNTLLFMLRNDACLVIMNPINYSCNVIANNLTGTLNEVLSTISNRTGGIVRYRVINYEVYGEGNATVYRAVIQVITQSGDIEGVVAVIYPFNLCYYSQVINNVIHSLDANVTIHANNLTEAVQDMNGYLASKVGSDHHGINITLRYVGVFRMIERTRNYTVYWGTIDYVLLASPEEGACNGGLKFSGSFYVTVLINAYVNNTYYFAVNGVVNDVKLG</sequence>
<dbReference type="KEGG" id="vdi:Vdis_2384"/>
<dbReference type="Proteomes" id="UP000006681">
    <property type="component" value="Chromosome"/>
</dbReference>
<keyword evidence="1" id="KW-0812">Transmembrane</keyword>
<dbReference type="HOGENOM" id="CLU_1044363_0_0_2"/>
<evidence type="ECO:0000256" key="1">
    <source>
        <dbReference type="SAM" id="Phobius"/>
    </source>
</evidence>
<dbReference type="STRING" id="572478.Vdis_2384"/>
<dbReference type="RefSeq" id="WP_013337476.1">
    <property type="nucleotide sequence ID" value="NC_014537.1"/>
</dbReference>
<proteinExistence type="predicted"/>
<evidence type="ECO:0000313" key="3">
    <source>
        <dbReference type="Proteomes" id="UP000006681"/>
    </source>
</evidence>
<keyword evidence="1" id="KW-0472">Membrane</keyword>
<dbReference type="GeneID" id="9753340"/>
<dbReference type="EMBL" id="CP002100">
    <property type="protein sequence ID" value="ADN51751.1"/>
    <property type="molecule type" value="Genomic_DNA"/>
</dbReference>
<keyword evidence="3" id="KW-1185">Reference proteome</keyword>
<dbReference type="OrthoDB" id="28790at2157"/>
<accession>E1QR61</accession>
<keyword evidence="1" id="KW-1133">Transmembrane helix</keyword>
<evidence type="ECO:0000313" key="2">
    <source>
        <dbReference type="EMBL" id="ADN51751.1"/>
    </source>
</evidence>
<name>E1QR61_VULDI</name>
<gene>
    <name evidence="2" type="ordered locus">Vdis_2384</name>
</gene>
<protein>
    <submittedName>
        <fullName evidence="2">Uncharacterized protein</fullName>
    </submittedName>
</protein>